<dbReference type="AlphaFoldDB" id="A0A3L8PT27"/>
<keyword evidence="10 11" id="KW-0511">Multifunctional enzyme</keyword>
<dbReference type="PANTHER" id="PTHR23133:SF2">
    <property type="entry name" value="IMIDAZOLEGLYCEROL-PHOSPHATE DEHYDRATASE"/>
    <property type="match status" value="1"/>
</dbReference>
<dbReference type="InterPro" id="IPR038494">
    <property type="entry name" value="IGPD_sf"/>
</dbReference>
<dbReference type="NCBIfam" id="NF002111">
    <property type="entry name" value="PRK00951.2-1"/>
    <property type="match status" value="1"/>
</dbReference>
<dbReference type="InterPro" id="IPR020566">
    <property type="entry name" value="His_synth_bifunc_HisB"/>
</dbReference>
<organism evidence="12 13">
    <name type="scientific">Parashewanella curva</name>
    <dbReference type="NCBI Taxonomy" id="2338552"/>
    <lineage>
        <taxon>Bacteria</taxon>
        <taxon>Pseudomonadati</taxon>
        <taxon>Pseudomonadota</taxon>
        <taxon>Gammaproteobacteria</taxon>
        <taxon>Alteromonadales</taxon>
        <taxon>Shewanellaceae</taxon>
        <taxon>Parashewanella</taxon>
    </lineage>
</organism>
<feature type="binding site" evidence="11">
    <location>
        <position position="116"/>
    </location>
    <ligand>
        <name>Zn(2+)</name>
        <dbReference type="ChEBI" id="CHEBI:29105"/>
    </ligand>
</feature>
<evidence type="ECO:0000256" key="11">
    <source>
        <dbReference type="HAMAP-Rule" id="MF_01022"/>
    </source>
</evidence>
<evidence type="ECO:0000256" key="3">
    <source>
        <dbReference type="ARBA" id="ARBA00022490"/>
    </source>
</evidence>
<keyword evidence="4 11" id="KW-0028">Amino-acid biosynthesis</keyword>
<keyword evidence="13" id="KW-1185">Reference proteome</keyword>
<dbReference type="InterPro" id="IPR000807">
    <property type="entry name" value="ImidazoleglycerolP_deHydtase"/>
</dbReference>
<feature type="binding site" evidence="11">
    <location>
        <position position="24"/>
    </location>
    <ligand>
        <name>Mg(2+)</name>
        <dbReference type="ChEBI" id="CHEBI:18420"/>
    </ligand>
</feature>
<evidence type="ECO:0000256" key="9">
    <source>
        <dbReference type="ARBA" id="ARBA00023239"/>
    </source>
</evidence>
<reference evidence="12 13" key="1">
    <citation type="submission" date="2018-09" db="EMBL/GenBank/DDBJ databases">
        <title>Phylogeny of the Shewanellaceae, and recommendation for two new genera, Pseudoshewanella and Parashewanella.</title>
        <authorList>
            <person name="Wang G."/>
        </authorList>
    </citation>
    <scope>NUCLEOTIDE SEQUENCE [LARGE SCALE GENOMIC DNA]</scope>
    <source>
        <strain evidence="12 13">C51</strain>
    </source>
</reference>
<dbReference type="InterPro" id="IPR006549">
    <property type="entry name" value="HAD-SF_hydro_IIIA"/>
</dbReference>
<dbReference type="HAMAP" id="MF_01022">
    <property type="entry name" value="Bifunc_HisB"/>
    <property type="match status" value="1"/>
</dbReference>
<keyword evidence="5 11" id="KW-0479">Metal-binding</keyword>
<dbReference type="NCBIfam" id="TIGR01662">
    <property type="entry name" value="HAD-SF-IIIA"/>
    <property type="match status" value="1"/>
</dbReference>
<dbReference type="GO" id="GO:0046872">
    <property type="term" value="F:metal ion binding"/>
    <property type="evidence" value="ECO:0007669"/>
    <property type="project" value="UniProtKB-KW"/>
</dbReference>
<dbReference type="CDD" id="cd07914">
    <property type="entry name" value="IGPD"/>
    <property type="match status" value="1"/>
</dbReference>
<dbReference type="PROSITE" id="PS00954">
    <property type="entry name" value="IGP_DEHYDRATASE_1"/>
    <property type="match status" value="1"/>
</dbReference>
<dbReference type="NCBIfam" id="NF003937">
    <property type="entry name" value="PRK05446.1"/>
    <property type="match status" value="1"/>
</dbReference>
<dbReference type="EC" id="4.2.1.19" evidence="11"/>
<dbReference type="GO" id="GO:0004401">
    <property type="term" value="F:histidinol-phosphatase activity"/>
    <property type="evidence" value="ECO:0007669"/>
    <property type="project" value="UniProtKB-UniRule"/>
</dbReference>
<accession>A0A3L8PT27</accession>
<feature type="region of interest" description="Histidinol-phosphatase" evidence="11">
    <location>
        <begin position="1"/>
        <end position="181"/>
    </location>
</feature>
<feature type="binding site" evidence="11">
    <location>
        <position position="26"/>
    </location>
    <ligand>
        <name>Mg(2+)</name>
        <dbReference type="ChEBI" id="CHEBI:18420"/>
    </ligand>
</feature>
<feature type="binding site" evidence="11">
    <location>
        <position position="145"/>
    </location>
    <ligand>
        <name>Mg(2+)</name>
        <dbReference type="ChEBI" id="CHEBI:18420"/>
    </ligand>
</feature>
<comment type="catalytic activity">
    <reaction evidence="11">
        <text>L-histidinol phosphate + H2O = L-histidinol + phosphate</text>
        <dbReference type="Rhea" id="RHEA:14465"/>
        <dbReference type="ChEBI" id="CHEBI:15377"/>
        <dbReference type="ChEBI" id="CHEBI:43474"/>
        <dbReference type="ChEBI" id="CHEBI:57699"/>
        <dbReference type="ChEBI" id="CHEBI:57980"/>
        <dbReference type="EC" id="3.1.3.15"/>
    </reaction>
</comment>
<dbReference type="EMBL" id="QZEI01000074">
    <property type="protein sequence ID" value="RLV58404.1"/>
    <property type="molecule type" value="Genomic_DNA"/>
</dbReference>
<dbReference type="NCBIfam" id="NF002114">
    <property type="entry name" value="PRK00951.2-4"/>
    <property type="match status" value="1"/>
</dbReference>
<dbReference type="Pfam" id="PF08645">
    <property type="entry name" value="PNK3P"/>
    <property type="match status" value="1"/>
</dbReference>
<dbReference type="CDD" id="cd07503">
    <property type="entry name" value="HAD_HisB-N"/>
    <property type="match status" value="1"/>
</dbReference>
<protein>
    <recommendedName>
        <fullName evidence="11">Histidine biosynthesis bifunctional protein HisB</fullName>
    </recommendedName>
    <domain>
        <recommendedName>
            <fullName evidence="11">Histidinol-phosphatase</fullName>
            <ecNumber evidence="11">3.1.3.15</ecNumber>
        </recommendedName>
    </domain>
    <domain>
        <recommendedName>
            <fullName evidence="11">Imidazoleglycerol-phosphate dehydratase</fullName>
            <shortName evidence="11">IGPD</shortName>
            <ecNumber evidence="11">4.2.1.19</ecNumber>
        </recommendedName>
    </domain>
</protein>
<dbReference type="InterPro" id="IPR013954">
    <property type="entry name" value="PNK3P"/>
</dbReference>
<dbReference type="Gene3D" id="3.40.50.1000">
    <property type="entry name" value="HAD superfamily/HAD-like"/>
    <property type="match status" value="1"/>
</dbReference>
<dbReference type="PROSITE" id="PS00955">
    <property type="entry name" value="IGP_DEHYDRATASE_2"/>
    <property type="match status" value="1"/>
</dbReference>
<evidence type="ECO:0000256" key="1">
    <source>
        <dbReference type="ARBA" id="ARBA00001946"/>
    </source>
</evidence>
<dbReference type="UniPathway" id="UPA00031">
    <property type="reaction ID" value="UER00011"/>
</dbReference>
<comment type="subcellular location">
    <subcellularLocation>
        <location evidence="11">Cytoplasm</location>
    </subcellularLocation>
</comment>
<dbReference type="InterPro" id="IPR020565">
    <property type="entry name" value="ImidazoleglycerP_deHydtase_CS"/>
</dbReference>
<dbReference type="InterPro" id="IPR005954">
    <property type="entry name" value="HisB_N"/>
</dbReference>
<comment type="pathway">
    <text evidence="2 11">Amino-acid biosynthesis; L-histidine biosynthesis; L-histidine from 5-phospho-alpha-D-ribose 1-diphosphate: step 6/9.</text>
</comment>
<dbReference type="PANTHER" id="PTHR23133">
    <property type="entry name" value="IMIDAZOLEGLYCEROL-PHOSPHATE DEHYDRATASE HIS7"/>
    <property type="match status" value="1"/>
</dbReference>
<evidence type="ECO:0000256" key="5">
    <source>
        <dbReference type="ARBA" id="ARBA00022723"/>
    </source>
</evidence>
<evidence type="ECO:0000313" key="13">
    <source>
        <dbReference type="Proteomes" id="UP000281474"/>
    </source>
</evidence>
<feature type="active site" description="Nucleophile" evidence="11">
    <location>
        <position position="24"/>
    </location>
</feature>
<dbReference type="InterPro" id="IPR023214">
    <property type="entry name" value="HAD_sf"/>
</dbReference>
<comment type="pathway">
    <text evidence="11">Amino-acid biosynthesis; L-histidine biosynthesis; L-histidine from 5-phospho-alpha-D-ribose 1-diphosphate: step 8/9.</text>
</comment>
<gene>
    <name evidence="11 12" type="primary">hisB</name>
    <name evidence="12" type="ORF">D5018_17465</name>
</gene>
<dbReference type="Pfam" id="PF00475">
    <property type="entry name" value="IGPD"/>
    <property type="match status" value="1"/>
</dbReference>
<dbReference type="GO" id="GO:0000105">
    <property type="term" value="P:L-histidine biosynthetic process"/>
    <property type="evidence" value="ECO:0007669"/>
    <property type="project" value="UniProtKB-UniRule"/>
</dbReference>
<keyword evidence="8 11" id="KW-0368">Histidine biosynthesis</keyword>
<dbReference type="InterPro" id="IPR006543">
    <property type="entry name" value="Histidinol-phos"/>
</dbReference>
<evidence type="ECO:0000256" key="8">
    <source>
        <dbReference type="ARBA" id="ARBA00023102"/>
    </source>
</evidence>
<evidence type="ECO:0000256" key="6">
    <source>
        <dbReference type="ARBA" id="ARBA00022801"/>
    </source>
</evidence>
<dbReference type="EC" id="3.1.3.15" evidence="11"/>
<evidence type="ECO:0000256" key="4">
    <source>
        <dbReference type="ARBA" id="ARBA00022605"/>
    </source>
</evidence>
<dbReference type="FunFam" id="3.30.230.40:FF:000001">
    <property type="entry name" value="Imidazoleglycerol-phosphate dehydratase HisB"/>
    <property type="match status" value="1"/>
</dbReference>
<comment type="catalytic activity">
    <reaction evidence="11">
        <text>D-erythro-1-(imidazol-4-yl)glycerol 3-phosphate = 3-(imidazol-4-yl)-2-oxopropyl phosphate + H2O</text>
        <dbReference type="Rhea" id="RHEA:11040"/>
        <dbReference type="ChEBI" id="CHEBI:15377"/>
        <dbReference type="ChEBI" id="CHEBI:57766"/>
        <dbReference type="ChEBI" id="CHEBI:58278"/>
        <dbReference type="EC" id="4.2.1.19"/>
    </reaction>
</comment>
<dbReference type="RefSeq" id="WP_121840274.1">
    <property type="nucleotide sequence ID" value="NZ_ML014823.1"/>
</dbReference>
<dbReference type="Gene3D" id="3.30.230.40">
    <property type="entry name" value="Imidazole glycerol phosphate dehydratase, domain 1"/>
    <property type="match status" value="2"/>
</dbReference>
<keyword evidence="11" id="KW-0862">Zinc</keyword>
<comment type="cofactor">
    <cofactor evidence="1 11">
        <name>Mg(2+)</name>
        <dbReference type="ChEBI" id="CHEBI:18420"/>
    </cofactor>
</comment>
<dbReference type="NCBIfam" id="TIGR01261">
    <property type="entry name" value="hisB_Nterm"/>
    <property type="match status" value="1"/>
</dbReference>
<dbReference type="GO" id="GO:0004424">
    <property type="term" value="F:imidazoleglycerol-phosphate dehydratase activity"/>
    <property type="evidence" value="ECO:0007669"/>
    <property type="project" value="UniProtKB-UniRule"/>
</dbReference>
<sequence>MSNSTYLSLTGYTPQTKTKILLIDRDGTLVKEPEIDKQLDRLDKVEFEPNVIPALIKLQSKGYKLILISNQDGLGTDSFPTADFEESHQFVIQLFASQGVKFEDELICPHFENDNCSCRKPKLGLVKHLLVNGCIDFETSAVIGDRDTDIHLADAMGIQGIKYDRDQMNWNDIVESLGNAPRQASVERNTKETKIKVTVNLDKSQSSQINTGIGFFDHMLDQIATHAGFYLKVEVAGDLHIDDHHTIEDTGIALGQAMKKALGDKRGIGRFGFSLPMDETQAQCLIDLSGRAYFKYDVDYTRDKVGEMATEMVPHFFHSLSDGLLCNLHISAQGENQHHLVESQFKAIGRCLRQAIKIESDLLPSSKGAL</sequence>
<dbReference type="Proteomes" id="UP000281474">
    <property type="component" value="Unassembled WGS sequence"/>
</dbReference>
<evidence type="ECO:0000256" key="7">
    <source>
        <dbReference type="ARBA" id="ARBA00022842"/>
    </source>
</evidence>
<proteinExistence type="inferred from homology"/>
<keyword evidence="9 11" id="KW-0456">Lyase</keyword>
<feature type="region of interest" description="Imidazoleglycerol-phosphate dehydratase" evidence="11">
    <location>
        <begin position="182"/>
        <end position="370"/>
    </location>
</feature>
<feature type="binding site" evidence="11">
    <location>
        <position position="118"/>
    </location>
    <ligand>
        <name>Zn(2+)</name>
        <dbReference type="ChEBI" id="CHEBI:29105"/>
    </ligand>
</feature>
<dbReference type="FunFam" id="3.30.230.40:FF:000003">
    <property type="entry name" value="Imidazoleglycerol-phosphate dehydratase HisB"/>
    <property type="match status" value="1"/>
</dbReference>
<dbReference type="SUPFAM" id="SSF54211">
    <property type="entry name" value="Ribosomal protein S5 domain 2-like"/>
    <property type="match status" value="2"/>
</dbReference>
<keyword evidence="7 11" id="KW-0460">Magnesium</keyword>
<dbReference type="NCBIfam" id="TIGR01656">
    <property type="entry name" value="Histidinol-ppas"/>
    <property type="match status" value="1"/>
</dbReference>
<keyword evidence="3 11" id="KW-0963">Cytoplasm</keyword>
<dbReference type="SUPFAM" id="SSF56784">
    <property type="entry name" value="HAD-like"/>
    <property type="match status" value="1"/>
</dbReference>
<name>A0A3L8PT27_9GAMM</name>
<comment type="caution">
    <text evidence="12">The sequence shown here is derived from an EMBL/GenBank/DDBJ whole genome shotgun (WGS) entry which is preliminary data.</text>
</comment>
<comment type="similarity">
    <text evidence="11">In the N-terminal section; belongs to the histidinol-phosphatase family.</text>
</comment>
<evidence type="ECO:0000313" key="12">
    <source>
        <dbReference type="EMBL" id="RLV58404.1"/>
    </source>
</evidence>
<dbReference type="GO" id="GO:0005737">
    <property type="term" value="C:cytoplasm"/>
    <property type="evidence" value="ECO:0007669"/>
    <property type="project" value="UniProtKB-SubCell"/>
</dbReference>
<feature type="binding site" evidence="11">
    <location>
        <position position="110"/>
    </location>
    <ligand>
        <name>Zn(2+)</name>
        <dbReference type="ChEBI" id="CHEBI:29105"/>
    </ligand>
</feature>
<comment type="similarity">
    <text evidence="11">In the C-terminal section; belongs to the imidazoleglycerol-phosphate dehydratase family.</text>
</comment>
<dbReference type="InterPro" id="IPR036412">
    <property type="entry name" value="HAD-like_sf"/>
</dbReference>
<comment type="cofactor">
    <cofactor evidence="11">
        <name>Zn(2+)</name>
        <dbReference type="ChEBI" id="CHEBI:29105"/>
    </cofactor>
</comment>
<keyword evidence="6 11" id="KW-0378">Hydrolase</keyword>
<evidence type="ECO:0000256" key="2">
    <source>
        <dbReference type="ARBA" id="ARBA00005047"/>
    </source>
</evidence>
<dbReference type="HAMAP" id="MF_00076">
    <property type="entry name" value="HisB"/>
    <property type="match status" value="1"/>
</dbReference>
<feature type="active site" description="Proton donor" evidence="11">
    <location>
        <position position="26"/>
    </location>
</feature>
<evidence type="ECO:0000256" key="10">
    <source>
        <dbReference type="ARBA" id="ARBA00023268"/>
    </source>
</evidence>
<dbReference type="InterPro" id="IPR020568">
    <property type="entry name" value="Ribosomal_Su5_D2-typ_SF"/>
</dbReference>
<feature type="binding site" evidence="11">
    <location>
        <position position="108"/>
    </location>
    <ligand>
        <name>Zn(2+)</name>
        <dbReference type="ChEBI" id="CHEBI:29105"/>
    </ligand>
</feature>
<dbReference type="OrthoDB" id="9790411at2"/>